<evidence type="ECO:0000313" key="3">
    <source>
        <dbReference type="RefSeq" id="XP_016450374.1"/>
    </source>
</evidence>
<keyword evidence="1" id="KW-0175">Coiled coil</keyword>
<organism evidence="3">
    <name type="scientific">Nicotiana tabacum</name>
    <name type="common">Common tobacco</name>
    <dbReference type="NCBI Taxonomy" id="4097"/>
    <lineage>
        <taxon>Eukaryota</taxon>
        <taxon>Viridiplantae</taxon>
        <taxon>Streptophyta</taxon>
        <taxon>Embryophyta</taxon>
        <taxon>Tracheophyta</taxon>
        <taxon>Spermatophyta</taxon>
        <taxon>Magnoliopsida</taxon>
        <taxon>eudicotyledons</taxon>
        <taxon>Gunneridae</taxon>
        <taxon>Pentapetalae</taxon>
        <taxon>asterids</taxon>
        <taxon>lamiids</taxon>
        <taxon>Solanales</taxon>
        <taxon>Solanaceae</taxon>
        <taxon>Nicotianoideae</taxon>
        <taxon>Nicotianeae</taxon>
        <taxon>Nicotiana</taxon>
    </lineage>
</organism>
<feature type="region of interest" description="Disordered" evidence="2">
    <location>
        <begin position="1"/>
        <end position="24"/>
    </location>
</feature>
<feature type="coiled-coil region" evidence="1">
    <location>
        <begin position="72"/>
        <end position="106"/>
    </location>
</feature>
<sequence>MKASANQAEKEKDRMEATFSEQHSRATKEIRYLKELLNKKEVYAGDLVQALIQAQEYLRTSSNIVSSLKSTLKPLKVSYETAESEKEELRAEVDQLEKDCEALEDKPTLDISWAFLNTLLETLTKASQEGFDLESEIAMAWDAIETTQQRQSFYTPEDESTKSDLSNDSSEADPADPQLSSSSPQVDPSASSQDAP</sequence>
<dbReference type="OrthoDB" id="1227358at2759"/>
<dbReference type="RefSeq" id="XP_016450374.1">
    <property type="nucleotide sequence ID" value="XM_016594888.1"/>
</dbReference>
<gene>
    <name evidence="3" type="primary">LOC107775187</name>
</gene>
<dbReference type="AlphaFoldDB" id="A0A1S3YE09"/>
<feature type="compositionally biased region" description="Low complexity" evidence="2">
    <location>
        <begin position="176"/>
        <end position="196"/>
    </location>
</feature>
<proteinExistence type="predicted"/>
<protein>
    <submittedName>
        <fullName evidence="3">Uncharacterized protein</fullName>
    </submittedName>
</protein>
<dbReference type="KEGG" id="nta:107775187"/>
<accession>A0A1S3YE09</accession>
<reference evidence="3" key="1">
    <citation type="submission" date="2025-08" db="UniProtKB">
        <authorList>
            <consortium name="RefSeq"/>
        </authorList>
    </citation>
    <scope>IDENTIFICATION</scope>
</reference>
<feature type="region of interest" description="Disordered" evidence="2">
    <location>
        <begin position="148"/>
        <end position="196"/>
    </location>
</feature>
<evidence type="ECO:0000256" key="1">
    <source>
        <dbReference type="SAM" id="Coils"/>
    </source>
</evidence>
<dbReference type="PaxDb" id="4097-A0A1S3YE09"/>
<name>A0A1S3YE09_TOBAC</name>
<evidence type="ECO:0000256" key="2">
    <source>
        <dbReference type="SAM" id="MobiDB-lite"/>
    </source>
</evidence>
<feature type="compositionally biased region" description="Basic and acidic residues" evidence="2">
    <location>
        <begin position="8"/>
        <end position="24"/>
    </location>
</feature>